<dbReference type="InterPro" id="IPR052279">
    <property type="entry name" value="EngB_GTPase"/>
</dbReference>
<dbReference type="AlphaFoldDB" id="A0A1J9RIP6"/>
<protein>
    <submittedName>
        <fullName evidence="7">Gtp binding protein</fullName>
    </submittedName>
</protein>
<evidence type="ECO:0000256" key="5">
    <source>
        <dbReference type="SAM" id="MobiDB-lite"/>
    </source>
</evidence>
<dbReference type="GO" id="GO:0005525">
    <property type="term" value="F:GTP binding"/>
    <property type="evidence" value="ECO:0007669"/>
    <property type="project" value="UniProtKB-KW"/>
</dbReference>
<organism evidence="7 8">
    <name type="scientific">Diplodia corticola</name>
    <dbReference type="NCBI Taxonomy" id="236234"/>
    <lineage>
        <taxon>Eukaryota</taxon>
        <taxon>Fungi</taxon>
        <taxon>Dikarya</taxon>
        <taxon>Ascomycota</taxon>
        <taxon>Pezizomycotina</taxon>
        <taxon>Dothideomycetes</taxon>
        <taxon>Dothideomycetes incertae sedis</taxon>
        <taxon>Botryosphaeriales</taxon>
        <taxon>Botryosphaeriaceae</taxon>
        <taxon>Diplodia</taxon>
    </lineage>
</organism>
<comment type="caution">
    <text evidence="7">The sequence shown here is derived from an EMBL/GenBank/DDBJ whole genome shotgun (WGS) entry which is preliminary data.</text>
</comment>
<dbReference type="Gene3D" id="3.40.50.300">
    <property type="entry name" value="P-loop containing nucleotide triphosphate hydrolases"/>
    <property type="match status" value="1"/>
</dbReference>
<evidence type="ECO:0000256" key="1">
    <source>
        <dbReference type="ARBA" id="ARBA00022723"/>
    </source>
</evidence>
<dbReference type="GeneID" id="31010024"/>
<evidence type="ECO:0000256" key="3">
    <source>
        <dbReference type="ARBA" id="ARBA00022842"/>
    </source>
</evidence>
<feature type="domain" description="EngB-type G" evidence="6">
    <location>
        <begin position="227"/>
        <end position="442"/>
    </location>
</feature>
<evidence type="ECO:0000259" key="6">
    <source>
        <dbReference type="PROSITE" id="PS51706"/>
    </source>
</evidence>
<dbReference type="PROSITE" id="PS51706">
    <property type="entry name" value="G_ENGB"/>
    <property type="match status" value="1"/>
</dbReference>
<dbReference type="GO" id="GO:0046872">
    <property type="term" value="F:metal ion binding"/>
    <property type="evidence" value="ECO:0007669"/>
    <property type="project" value="UniProtKB-KW"/>
</dbReference>
<dbReference type="InterPro" id="IPR006073">
    <property type="entry name" value="GTP-bd"/>
</dbReference>
<dbReference type="PANTHER" id="PTHR46498:SF1">
    <property type="entry name" value="GTP-BINDING PROTEIN 8"/>
    <property type="match status" value="1"/>
</dbReference>
<dbReference type="RefSeq" id="XP_020135363.1">
    <property type="nucleotide sequence ID" value="XM_020269765.1"/>
</dbReference>
<dbReference type="Proteomes" id="UP000183809">
    <property type="component" value="Unassembled WGS sequence"/>
</dbReference>
<dbReference type="OrthoDB" id="391988at2759"/>
<dbReference type="GO" id="GO:0005739">
    <property type="term" value="C:mitochondrion"/>
    <property type="evidence" value="ECO:0007669"/>
    <property type="project" value="TreeGrafter"/>
</dbReference>
<feature type="compositionally biased region" description="Basic and acidic residues" evidence="5">
    <location>
        <begin position="106"/>
        <end position="115"/>
    </location>
</feature>
<accession>A0A1J9RIP6</accession>
<dbReference type="InterPro" id="IPR027417">
    <property type="entry name" value="P-loop_NTPase"/>
</dbReference>
<dbReference type="STRING" id="236234.A0A1J9RIP6"/>
<evidence type="ECO:0000256" key="4">
    <source>
        <dbReference type="ARBA" id="ARBA00023134"/>
    </source>
</evidence>
<sequence length="476" mass="52651">MPQWGNTPLTCLRCTRRHFSTGRPILPGHSASGIRIATPRIPARRFENEPPVKPLLIQRHLRQLQRSQPRRRVLAPRDDYLTPDDIAAAAEAHTIEVAANRQQELEAKQNREKDTKKKRKPAHLNSDPPTEEQEQKKQKPTPATLTDPETTQEKQPKPRHKTGGSSLATQLAQVHPAFPRPHEPHRYMSTIPPTDAQLERARAFFARGGGRFVFTCESFRKFPADSPAPEVAFLGRSNVGKSSLLNVLFGRRALGTQDNADQGTAKVSKRPGKTRTMNVFLVGEGAEGGVKAPATDMHGRRVKGVDQVRWIGPGRAVAVVDMPGHGFGSRAEWGNEIVKYLTQRKQLRRAFVLVSSEHGLKPSDRQVLDILARNGVPHQVVLSKADKLLLPKAKDNSMGVVQKGLSNLRDVQDAVVKEFQLREREKKGTPALGEILTVSSNKGMSDGEGASRADKIGINGLRWAILQAAGLEQPWE</sequence>
<keyword evidence="8" id="KW-1185">Reference proteome</keyword>
<name>A0A1J9RIP6_9PEZI</name>
<gene>
    <name evidence="7" type="ORF">BKCO1_1000375</name>
</gene>
<dbReference type="PANTHER" id="PTHR46498">
    <property type="entry name" value="GTP-BINDING PROTEIN 8"/>
    <property type="match status" value="1"/>
</dbReference>
<feature type="region of interest" description="Disordered" evidence="5">
    <location>
        <begin position="106"/>
        <end position="167"/>
    </location>
</feature>
<keyword evidence="1" id="KW-0479">Metal-binding</keyword>
<evidence type="ECO:0000313" key="8">
    <source>
        <dbReference type="Proteomes" id="UP000183809"/>
    </source>
</evidence>
<keyword evidence="2" id="KW-0547">Nucleotide-binding</keyword>
<dbReference type="EMBL" id="MNUE01000001">
    <property type="protein sequence ID" value="OJD40520.1"/>
    <property type="molecule type" value="Genomic_DNA"/>
</dbReference>
<dbReference type="Pfam" id="PF01926">
    <property type="entry name" value="MMR_HSR1"/>
    <property type="match status" value="1"/>
</dbReference>
<evidence type="ECO:0000313" key="7">
    <source>
        <dbReference type="EMBL" id="OJD40520.1"/>
    </source>
</evidence>
<keyword evidence="4" id="KW-0342">GTP-binding</keyword>
<reference evidence="7 8" key="1">
    <citation type="submission" date="2016-10" db="EMBL/GenBank/DDBJ databases">
        <title>Proteomics and genomics reveal pathogen-plant mechanisms compatible with a hemibiotrophic lifestyle of Diplodia corticola.</title>
        <authorList>
            <person name="Fernandes I."/>
            <person name="De Jonge R."/>
            <person name="Van De Peer Y."/>
            <person name="Devreese B."/>
            <person name="Alves A."/>
            <person name="Esteves A.C."/>
        </authorList>
    </citation>
    <scope>NUCLEOTIDE SEQUENCE [LARGE SCALE GENOMIC DNA]</scope>
    <source>
        <strain evidence="7 8">CBS 112549</strain>
    </source>
</reference>
<keyword evidence="3" id="KW-0460">Magnesium</keyword>
<dbReference type="SUPFAM" id="SSF52540">
    <property type="entry name" value="P-loop containing nucleoside triphosphate hydrolases"/>
    <property type="match status" value="1"/>
</dbReference>
<evidence type="ECO:0000256" key="2">
    <source>
        <dbReference type="ARBA" id="ARBA00022741"/>
    </source>
</evidence>
<dbReference type="CDD" id="cd01876">
    <property type="entry name" value="YihA_EngB"/>
    <property type="match status" value="1"/>
</dbReference>
<dbReference type="InterPro" id="IPR030393">
    <property type="entry name" value="G_ENGB_dom"/>
</dbReference>
<proteinExistence type="predicted"/>